<dbReference type="EMBL" id="JARKIF010000013">
    <property type="protein sequence ID" value="KAJ7624714.1"/>
    <property type="molecule type" value="Genomic_DNA"/>
</dbReference>
<name>A0AAD7FKS7_9AGAR</name>
<accession>A0AAD7FKS7</accession>
<reference evidence="2" key="1">
    <citation type="submission" date="2023-03" db="EMBL/GenBank/DDBJ databases">
        <title>Massive genome expansion in bonnet fungi (Mycena s.s.) driven by repeated elements and novel gene families across ecological guilds.</title>
        <authorList>
            <consortium name="Lawrence Berkeley National Laboratory"/>
            <person name="Harder C.B."/>
            <person name="Miyauchi S."/>
            <person name="Viragh M."/>
            <person name="Kuo A."/>
            <person name="Thoen E."/>
            <person name="Andreopoulos B."/>
            <person name="Lu D."/>
            <person name="Skrede I."/>
            <person name="Drula E."/>
            <person name="Henrissat B."/>
            <person name="Morin E."/>
            <person name="Kohler A."/>
            <person name="Barry K."/>
            <person name="LaButti K."/>
            <person name="Morin E."/>
            <person name="Salamov A."/>
            <person name="Lipzen A."/>
            <person name="Mereny Z."/>
            <person name="Hegedus B."/>
            <person name="Baldrian P."/>
            <person name="Stursova M."/>
            <person name="Weitz H."/>
            <person name="Taylor A."/>
            <person name="Grigoriev I.V."/>
            <person name="Nagy L.G."/>
            <person name="Martin F."/>
            <person name="Kauserud H."/>
        </authorList>
    </citation>
    <scope>NUCLEOTIDE SEQUENCE</scope>
    <source>
        <strain evidence="2">9284</strain>
    </source>
</reference>
<feature type="signal peptide" evidence="1">
    <location>
        <begin position="1"/>
        <end position="20"/>
    </location>
</feature>
<organism evidence="2 3">
    <name type="scientific">Roridomyces roridus</name>
    <dbReference type="NCBI Taxonomy" id="1738132"/>
    <lineage>
        <taxon>Eukaryota</taxon>
        <taxon>Fungi</taxon>
        <taxon>Dikarya</taxon>
        <taxon>Basidiomycota</taxon>
        <taxon>Agaricomycotina</taxon>
        <taxon>Agaricomycetes</taxon>
        <taxon>Agaricomycetidae</taxon>
        <taxon>Agaricales</taxon>
        <taxon>Marasmiineae</taxon>
        <taxon>Mycenaceae</taxon>
        <taxon>Roridomyces</taxon>
    </lineage>
</organism>
<keyword evidence="1" id="KW-0732">Signal</keyword>
<gene>
    <name evidence="2" type="ORF">FB45DRAFT_1030853</name>
</gene>
<protein>
    <submittedName>
        <fullName evidence="2">Uncharacterized protein</fullName>
    </submittedName>
</protein>
<comment type="caution">
    <text evidence="2">The sequence shown here is derived from an EMBL/GenBank/DDBJ whole genome shotgun (WGS) entry which is preliminary data.</text>
</comment>
<dbReference type="Proteomes" id="UP001221142">
    <property type="component" value="Unassembled WGS sequence"/>
</dbReference>
<dbReference type="AlphaFoldDB" id="A0AAD7FKS7"/>
<evidence type="ECO:0000313" key="3">
    <source>
        <dbReference type="Proteomes" id="UP001221142"/>
    </source>
</evidence>
<evidence type="ECO:0000313" key="2">
    <source>
        <dbReference type="EMBL" id="KAJ7624714.1"/>
    </source>
</evidence>
<feature type="chain" id="PRO_5042255030" evidence="1">
    <location>
        <begin position="21"/>
        <end position="77"/>
    </location>
</feature>
<evidence type="ECO:0000256" key="1">
    <source>
        <dbReference type="SAM" id="SignalP"/>
    </source>
</evidence>
<keyword evidence="3" id="KW-1185">Reference proteome</keyword>
<proteinExistence type="predicted"/>
<sequence length="77" mass="8025">MQLNIKFASLIALAVTLAAATPVRRGSVDIVDTTLQVVAKRLPEPLLVPKAECIGDGCAHNVNGRAAQNRPCTGVSC</sequence>